<evidence type="ECO:0000313" key="4">
    <source>
        <dbReference type="EMBL" id="TNC42855.1"/>
    </source>
</evidence>
<sequence length="146" mass="15758">MELSLSAAARATGRSKSTIGRAIKSGKLSARRDEAGGYRIDASELARAFDWDPQAGVPWSATAPPVGPEAAPPSELLVLRTRLELLEQALEREREALAHERETTADLRQRLDRSDERVRALLALPAPALSSAPAPARGFLARLLGR</sequence>
<keyword evidence="1" id="KW-0175">Coiled coil</keyword>
<dbReference type="Pfam" id="PF12728">
    <property type="entry name" value="HTH_17"/>
    <property type="match status" value="1"/>
</dbReference>
<dbReference type="Proteomes" id="UP000305887">
    <property type="component" value="Unassembled WGS sequence"/>
</dbReference>
<dbReference type="RefSeq" id="WP_139079138.1">
    <property type="nucleotide sequence ID" value="NZ_VDFU01000079.1"/>
</dbReference>
<organism evidence="4 5">
    <name type="scientific">Rubellimicrobium rubrum</name>
    <dbReference type="NCBI Taxonomy" id="2585369"/>
    <lineage>
        <taxon>Bacteria</taxon>
        <taxon>Pseudomonadati</taxon>
        <taxon>Pseudomonadota</taxon>
        <taxon>Alphaproteobacteria</taxon>
        <taxon>Rhodobacterales</taxon>
        <taxon>Roseobacteraceae</taxon>
        <taxon>Rubellimicrobium</taxon>
    </lineage>
</organism>
<reference evidence="4 5" key="1">
    <citation type="submission" date="2019-06" db="EMBL/GenBank/DDBJ databases">
        <title>YIM 131921 draft genome.</title>
        <authorList>
            <person name="Jiang L."/>
        </authorList>
    </citation>
    <scope>NUCLEOTIDE SEQUENCE [LARGE SCALE GENOMIC DNA]</scope>
    <source>
        <strain evidence="4 5">YIM 131921</strain>
    </source>
</reference>
<evidence type="ECO:0000313" key="5">
    <source>
        <dbReference type="Proteomes" id="UP000305887"/>
    </source>
</evidence>
<gene>
    <name evidence="4" type="ORF">FHG66_21235</name>
</gene>
<feature type="domain" description="Helix-turn-helix" evidence="3">
    <location>
        <begin position="3"/>
        <end position="47"/>
    </location>
</feature>
<evidence type="ECO:0000256" key="2">
    <source>
        <dbReference type="SAM" id="MobiDB-lite"/>
    </source>
</evidence>
<feature type="region of interest" description="Disordered" evidence="2">
    <location>
        <begin position="1"/>
        <end position="26"/>
    </location>
</feature>
<proteinExistence type="predicted"/>
<dbReference type="AlphaFoldDB" id="A0A5C4MIK4"/>
<evidence type="ECO:0000256" key="1">
    <source>
        <dbReference type="SAM" id="Coils"/>
    </source>
</evidence>
<dbReference type="EMBL" id="VDFU01000079">
    <property type="protein sequence ID" value="TNC42855.1"/>
    <property type="molecule type" value="Genomic_DNA"/>
</dbReference>
<dbReference type="OrthoDB" id="7909028at2"/>
<evidence type="ECO:0000259" key="3">
    <source>
        <dbReference type="Pfam" id="PF12728"/>
    </source>
</evidence>
<accession>A0A5C4MIK4</accession>
<dbReference type="InterPro" id="IPR041657">
    <property type="entry name" value="HTH_17"/>
</dbReference>
<protein>
    <recommendedName>
        <fullName evidence="3">Helix-turn-helix domain-containing protein</fullName>
    </recommendedName>
</protein>
<feature type="coiled-coil region" evidence="1">
    <location>
        <begin position="76"/>
        <end position="110"/>
    </location>
</feature>
<keyword evidence="5" id="KW-1185">Reference proteome</keyword>
<name>A0A5C4MIK4_9RHOB</name>
<comment type="caution">
    <text evidence="4">The sequence shown here is derived from an EMBL/GenBank/DDBJ whole genome shotgun (WGS) entry which is preliminary data.</text>
</comment>